<evidence type="ECO:0000313" key="1">
    <source>
        <dbReference type="EMBL" id="GBL79551.1"/>
    </source>
</evidence>
<reference evidence="1 2" key="1">
    <citation type="journal article" date="2019" name="Sci. Rep.">
        <title>Orb-weaving spider Araneus ventricosus genome elucidates the spidroin gene catalogue.</title>
        <authorList>
            <person name="Kono N."/>
            <person name="Nakamura H."/>
            <person name="Ohtoshi R."/>
            <person name="Moran D.A.P."/>
            <person name="Shinohara A."/>
            <person name="Yoshida Y."/>
            <person name="Fujiwara M."/>
            <person name="Mori M."/>
            <person name="Tomita M."/>
            <person name="Arakawa K."/>
        </authorList>
    </citation>
    <scope>NUCLEOTIDE SEQUENCE [LARGE SCALE GENOMIC DNA]</scope>
</reference>
<dbReference type="AlphaFoldDB" id="A0A4Y2AI67"/>
<organism evidence="1 2">
    <name type="scientific">Araneus ventricosus</name>
    <name type="common">Orbweaver spider</name>
    <name type="synonym">Epeira ventricosa</name>
    <dbReference type="NCBI Taxonomy" id="182803"/>
    <lineage>
        <taxon>Eukaryota</taxon>
        <taxon>Metazoa</taxon>
        <taxon>Ecdysozoa</taxon>
        <taxon>Arthropoda</taxon>
        <taxon>Chelicerata</taxon>
        <taxon>Arachnida</taxon>
        <taxon>Araneae</taxon>
        <taxon>Araneomorphae</taxon>
        <taxon>Entelegynae</taxon>
        <taxon>Araneoidea</taxon>
        <taxon>Araneidae</taxon>
        <taxon>Araneus</taxon>
    </lineage>
</organism>
<proteinExistence type="predicted"/>
<dbReference type="Proteomes" id="UP000499080">
    <property type="component" value="Unassembled WGS sequence"/>
</dbReference>
<protein>
    <submittedName>
        <fullName evidence="1">Uncharacterized protein</fullName>
    </submittedName>
</protein>
<gene>
    <name evidence="1" type="ORF">AVEN_244871_1</name>
</gene>
<keyword evidence="2" id="KW-1185">Reference proteome</keyword>
<name>A0A4Y2AI67_ARAVE</name>
<dbReference type="EMBL" id="BGPR01080637">
    <property type="protein sequence ID" value="GBL79551.1"/>
    <property type="molecule type" value="Genomic_DNA"/>
</dbReference>
<evidence type="ECO:0000313" key="2">
    <source>
        <dbReference type="Proteomes" id="UP000499080"/>
    </source>
</evidence>
<comment type="caution">
    <text evidence="1">The sequence shown here is derived from an EMBL/GenBank/DDBJ whole genome shotgun (WGS) entry which is preliminary data.</text>
</comment>
<accession>A0A4Y2AI67</accession>
<sequence>MGVAFSYNCENPRNWDQMAWAVAFSYCEENPVTDGMERLRFPTTVKKITILEDAEVVRDKDDDAPSNFLRDSRAGKGDSKTRWTVKLLQFLDSVILEMLRSSRQDGR</sequence>